<dbReference type="EMBL" id="LT174580">
    <property type="protein sequence ID" value="CZQ24942.1"/>
    <property type="molecule type" value="Genomic_DNA"/>
</dbReference>
<dbReference type="EC" id="2.4.1.212" evidence="3"/>
<evidence type="ECO:0000313" key="3">
    <source>
        <dbReference type="EMBL" id="CZQ24942.1"/>
    </source>
</evidence>
<dbReference type="PANTHER" id="PTHR43685">
    <property type="entry name" value="GLYCOSYLTRANSFERASE"/>
    <property type="match status" value="1"/>
</dbReference>
<feature type="domain" description="Glycosyltransferase 2-like" evidence="2">
    <location>
        <begin position="13"/>
        <end position="175"/>
    </location>
</feature>
<dbReference type="InterPro" id="IPR050834">
    <property type="entry name" value="Glycosyltransf_2"/>
</dbReference>
<feature type="transmembrane region" description="Helical" evidence="1">
    <location>
        <begin position="285"/>
        <end position="306"/>
    </location>
</feature>
<keyword evidence="3" id="KW-0808">Transferase</keyword>
<evidence type="ECO:0000256" key="1">
    <source>
        <dbReference type="SAM" id="Phobius"/>
    </source>
</evidence>
<keyword evidence="3" id="KW-0328">Glycosyltransferase</keyword>
<dbReference type="CDD" id="cd00761">
    <property type="entry name" value="Glyco_tranf_GTA_type"/>
    <property type="match status" value="1"/>
</dbReference>
<dbReference type="Gene3D" id="3.90.550.10">
    <property type="entry name" value="Spore Coat Polysaccharide Biosynthesis Protein SpsA, Chain A"/>
    <property type="match status" value="1"/>
</dbReference>
<protein>
    <submittedName>
        <fullName evidence="3">Glycosyl transferase family 2</fullName>
        <ecNumber evidence="3">2.4.1.212</ecNumber>
    </submittedName>
</protein>
<keyword evidence="1" id="KW-1133">Transmembrane helix</keyword>
<name>A0A193SEH7_KLEPN</name>
<dbReference type="RefSeq" id="WP_038807668.1">
    <property type="nucleotide sequence ID" value="NZ_BIKP01000017.1"/>
</dbReference>
<dbReference type="GO" id="GO:0050501">
    <property type="term" value="F:hyaluronan synthase activity"/>
    <property type="evidence" value="ECO:0007669"/>
    <property type="project" value="UniProtKB-EC"/>
</dbReference>
<dbReference type="InterPro" id="IPR001173">
    <property type="entry name" value="Glyco_trans_2-like"/>
</dbReference>
<organism evidence="3">
    <name type="scientific">Klebsiella pneumoniae</name>
    <dbReference type="NCBI Taxonomy" id="573"/>
    <lineage>
        <taxon>Bacteria</taxon>
        <taxon>Pseudomonadati</taxon>
        <taxon>Pseudomonadota</taxon>
        <taxon>Gammaproteobacteria</taxon>
        <taxon>Enterobacterales</taxon>
        <taxon>Enterobacteriaceae</taxon>
        <taxon>Klebsiella/Raoultella group</taxon>
        <taxon>Klebsiella</taxon>
        <taxon>Klebsiella pneumoniae complex</taxon>
    </lineage>
</organism>
<dbReference type="PANTHER" id="PTHR43685:SF11">
    <property type="entry name" value="GLYCOSYLTRANSFERASE TAGX-RELATED"/>
    <property type="match status" value="1"/>
</dbReference>
<proteinExistence type="predicted"/>
<dbReference type="Pfam" id="PF00535">
    <property type="entry name" value="Glycos_transf_2"/>
    <property type="match status" value="1"/>
</dbReference>
<reference evidence="3" key="2">
    <citation type="submission" date="2016-06" db="EMBL/GenBank/DDBJ databases">
        <title>Towards a vaccine: An investigation of Klebsiella pneumoniae surface antigens.</title>
        <authorList>
            <person name="Follador R."/>
            <person name="Heinz E."/>
            <person name="Wyres K.L."/>
            <person name="Ellington M.J."/>
            <person name="Kowarik M."/>
            <person name="Holt K.E."/>
            <person name="Thomson N.R."/>
        </authorList>
    </citation>
    <scope>NUCLEOTIDE SEQUENCE</scope>
    <source>
        <strain evidence="3">426</strain>
    </source>
</reference>
<sequence>MKKCHERTNKLFSVVIPNYKRTHELKRAIDSVLRQDGYDDLIENIFIVDDKSENIDEIEVIINDYNRKEIILIKNDFKSNAAYTRNQGARYAISEWICFLDSDDTFTPTKVKELSEFIKNDMDVIYNKAFVYFDDTLDDIVPHRALNSHEDISDYLFFSKEYMQTSTLTVRRSFFNAYGFNENYKRHQDYDLCLTFQQTGMRIAFLDIPCTNIIWGGSERPIMKGESFEYSLNWLNENRGRITDLAYDSFYWSFIVIKAARSANKIQSIKYFLGMNKKNIRFKDLLIYLTILSIPSILQHKIYLAYKRLNTYERKNKSGITS</sequence>
<keyword evidence="1" id="KW-0472">Membrane</keyword>
<keyword evidence="1" id="KW-0812">Transmembrane</keyword>
<dbReference type="AlphaFoldDB" id="A0A193SEH7"/>
<dbReference type="InterPro" id="IPR029044">
    <property type="entry name" value="Nucleotide-diphossugar_trans"/>
</dbReference>
<dbReference type="SUPFAM" id="SSF53448">
    <property type="entry name" value="Nucleotide-diphospho-sugar transferases"/>
    <property type="match status" value="1"/>
</dbReference>
<evidence type="ECO:0000259" key="2">
    <source>
        <dbReference type="Pfam" id="PF00535"/>
    </source>
</evidence>
<accession>A0A193SEH7</accession>
<reference evidence="3" key="1">
    <citation type="submission" date="2016-02" db="EMBL/GenBank/DDBJ databases">
        <authorList>
            <person name="Wen L."/>
            <person name="He K."/>
            <person name="Yang H."/>
        </authorList>
    </citation>
    <scope>NUCLEOTIDE SEQUENCE</scope>
    <source>
        <strain evidence="3">426</strain>
    </source>
</reference>
<gene>
    <name evidence="3" type="primary">hyaD</name>
</gene>